<reference evidence="1 2" key="1">
    <citation type="submission" date="2023-09" db="EMBL/GenBank/DDBJ databases">
        <title>Genomes of two closely related lineages of the louse Polyplax serrata with different host specificities.</title>
        <authorList>
            <person name="Martinu J."/>
            <person name="Tarabai H."/>
            <person name="Stefka J."/>
            <person name="Hypsa V."/>
        </authorList>
    </citation>
    <scope>NUCLEOTIDE SEQUENCE [LARGE SCALE GENOMIC DNA]</scope>
    <source>
        <strain evidence="1">98ZLc_SE</strain>
    </source>
</reference>
<protein>
    <submittedName>
        <fullName evidence="1">Uncharacterized protein</fullName>
    </submittedName>
</protein>
<dbReference type="SUPFAM" id="SSF50447">
    <property type="entry name" value="Translation proteins"/>
    <property type="match status" value="1"/>
</dbReference>
<dbReference type="InterPro" id="IPR009000">
    <property type="entry name" value="Transl_B-barrel_sf"/>
</dbReference>
<name>A0ABR1AEP1_POLSC</name>
<comment type="caution">
    <text evidence="1">The sequence shown here is derived from an EMBL/GenBank/DDBJ whole genome shotgun (WGS) entry which is preliminary data.</text>
</comment>
<organism evidence="1 2">
    <name type="scientific">Polyplax serrata</name>
    <name type="common">Common mouse louse</name>
    <dbReference type="NCBI Taxonomy" id="468196"/>
    <lineage>
        <taxon>Eukaryota</taxon>
        <taxon>Metazoa</taxon>
        <taxon>Ecdysozoa</taxon>
        <taxon>Arthropoda</taxon>
        <taxon>Hexapoda</taxon>
        <taxon>Insecta</taxon>
        <taxon>Pterygota</taxon>
        <taxon>Neoptera</taxon>
        <taxon>Paraneoptera</taxon>
        <taxon>Psocodea</taxon>
        <taxon>Troctomorpha</taxon>
        <taxon>Phthiraptera</taxon>
        <taxon>Anoplura</taxon>
        <taxon>Polyplacidae</taxon>
        <taxon>Polyplax</taxon>
    </lineage>
</organism>
<dbReference type="EMBL" id="JAWJWF010000050">
    <property type="protein sequence ID" value="KAK6617951.1"/>
    <property type="molecule type" value="Genomic_DNA"/>
</dbReference>
<evidence type="ECO:0000313" key="2">
    <source>
        <dbReference type="Proteomes" id="UP001359485"/>
    </source>
</evidence>
<gene>
    <name evidence="1" type="ORF">RUM44_002393</name>
</gene>
<proteinExistence type="predicted"/>
<dbReference type="Gene3D" id="2.40.30.10">
    <property type="entry name" value="Translation factors"/>
    <property type="match status" value="1"/>
</dbReference>
<accession>A0ABR1AEP1</accession>
<sequence length="279" mass="31249">MGRCLGLWQILMTWAEPGRVLVQKARKSLVSSVGNVLARLAHAEDQALRKPSSRYLRDADLQKYHRREVEAKGKKSKFRVINNARILLSGSGDAWGKALLHPQPTFIFGDSAVLHTKYTLPSTPTCLCLFINLGVVTSVEVNHKPIESARKGMEVCIKIENVPGETPKLYGRHFDHTDLLTSKEEEVSFMLCFHSVERFCFSSGNEVTSNKMAGEQGMKPNMEETGSSPGYPIDDFHGPRTENMVPHSQKLSVAIVTDLWVFIPTMRGAQPYHRQKNGE</sequence>
<keyword evidence="2" id="KW-1185">Reference proteome</keyword>
<evidence type="ECO:0000313" key="1">
    <source>
        <dbReference type="EMBL" id="KAK6617951.1"/>
    </source>
</evidence>
<dbReference type="Proteomes" id="UP001359485">
    <property type="component" value="Unassembled WGS sequence"/>
</dbReference>